<evidence type="ECO:0000313" key="10">
    <source>
        <dbReference type="Proteomes" id="UP000186469"/>
    </source>
</evidence>
<dbReference type="PANTHER" id="PTHR30586:SF0">
    <property type="entry name" value="ION-TRANSLOCATING OXIDOREDUCTASE COMPLEX SUBUNIT E"/>
    <property type="match status" value="1"/>
</dbReference>
<feature type="transmembrane region" description="Helical" evidence="8">
    <location>
        <begin position="187"/>
        <end position="208"/>
    </location>
</feature>
<evidence type="ECO:0000256" key="4">
    <source>
        <dbReference type="ARBA" id="ARBA00022967"/>
    </source>
</evidence>
<keyword evidence="5 8" id="KW-0249">Electron transport</keyword>
<dbReference type="OrthoDB" id="9782945at2"/>
<evidence type="ECO:0000256" key="5">
    <source>
        <dbReference type="ARBA" id="ARBA00022982"/>
    </source>
</evidence>
<sequence length="240" mass="25797">MGSIWKEFSKGLWKEIPPFRLVLGLCPTLAVTKSAWNGFGMGLAVIFVLVLSNMVISSVRSIIPKKVRIVCFIALSATLVVAVELLMQAYTYTLYQQLGIFVPLIVVNCIILGRAEAFAAKNPVLLSAADGLGIGIGYTFALTFIGAIREVLGTGSLTIIGMVRDFLGFADPTKYDVLFSNFEPFRIMVEAPGAFLVLGIVLACMNWYTMWSAKKAGQDQLALDPAECGGCSGCSGCSDK</sequence>
<keyword evidence="4 8" id="KW-1278">Translocase</keyword>
<keyword evidence="6 8" id="KW-1133">Transmembrane helix</keyword>
<proteinExistence type="inferred from homology"/>
<evidence type="ECO:0000313" key="9">
    <source>
        <dbReference type="EMBL" id="SHN56860.1"/>
    </source>
</evidence>
<dbReference type="HAMAP" id="MF_00478">
    <property type="entry name" value="RsxE_RnfE"/>
    <property type="match status" value="1"/>
</dbReference>
<feature type="transmembrane region" description="Helical" evidence="8">
    <location>
        <begin position="124"/>
        <end position="148"/>
    </location>
</feature>
<dbReference type="InterPro" id="IPR003667">
    <property type="entry name" value="NqrDE/RnfAE"/>
</dbReference>
<gene>
    <name evidence="8" type="primary">rnfE</name>
    <name evidence="9" type="ORF">SAMN02745728_00845</name>
</gene>
<feature type="transmembrane region" description="Helical" evidence="8">
    <location>
        <begin position="35"/>
        <end position="55"/>
    </location>
</feature>
<keyword evidence="7 8" id="KW-0472">Membrane</keyword>
<dbReference type="NCBIfam" id="TIGR01948">
    <property type="entry name" value="rnfE"/>
    <property type="match status" value="1"/>
</dbReference>
<keyword evidence="2 8" id="KW-0813">Transport</keyword>
<evidence type="ECO:0000256" key="8">
    <source>
        <dbReference type="HAMAP-Rule" id="MF_00478"/>
    </source>
</evidence>
<dbReference type="STRING" id="1121455.SAMN02745728_00845"/>
<accession>A0A1M7SEH0</accession>
<comment type="subunit">
    <text evidence="8">The complex is composed of six subunits: RnfA, RnfB, RnfC, RnfD, RnfE and RnfG.</text>
</comment>
<dbReference type="EMBL" id="FRDI01000003">
    <property type="protein sequence ID" value="SHN56860.1"/>
    <property type="molecule type" value="Genomic_DNA"/>
</dbReference>
<name>A0A1M7SEH0_9BACT</name>
<dbReference type="EC" id="7.-.-.-" evidence="8"/>
<evidence type="ECO:0000256" key="3">
    <source>
        <dbReference type="ARBA" id="ARBA00022692"/>
    </source>
</evidence>
<feature type="transmembrane region" description="Helical" evidence="8">
    <location>
        <begin position="67"/>
        <end position="87"/>
    </location>
</feature>
<organism evidence="9 10">
    <name type="scientific">Desulfovibrio litoralis DSM 11393</name>
    <dbReference type="NCBI Taxonomy" id="1121455"/>
    <lineage>
        <taxon>Bacteria</taxon>
        <taxon>Pseudomonadati</taxon>
        <taxon>Thermodesulfobacteriota</taxon>
        <taxon>Desulfovibrionia</taxon>
        <taxon>Desulfovibrionales</taxon>
        <taxon>Desulfovibrionaceae</taxon>
        <taxon>Desulfovibrio</taxon>
    </lineage>
</organism>
<reference evidence="9 10" key="1">
    <citation type="submission" date="2016-12" db="EMBL/GenBank/DDBJ databases">
        <authorList>
            <person name="Song W.-J."/>
            <person name="Kurnit D.M."/>
        </authorList>
    </citation>
    <scope>NUCLEOTIDE SEQUENCE [LARGE SCALE GENOMIC DNA]</scope>
    <source>
        <strain evidence="9 10">DSM 11393</strain>
    </source>
</reference>
<keyword evidence="3 8" id="KW-0812">Transmembrane</keyword>
<evidence type="ECO:0000256" key="6">
    <source>
        <dbReference type="ARBA" id="ARBA00022989"/>
    </source>
</evidence>
<dbReference type="PANTHER" id="PTHR30586">
    <property type="entry name" value="ELECTRON TRANSPORT COMPLEX PROTEIN RNFE"/>
    <property type="match status" value="1"/>
</dbReference>
<dbReference type="GO" id="GO:0012505">
    <property type="term" value="C:endomembrane system"/>
    <property type="evidence" value="ECO:0007669"/>
    <property type="project" value="UniProtKB-SubCell"/>
</dbReference>
<dbReference type="PIRSF" id="PIRSF006102">
    <property type="entry name" value="NQR_DE"/>
    <property type="match status" value="1"/>
</dbReference>
<protein>
    <recommendedName>
        <fullName evidence="8">Ion-translocating oxidoreductase complex subunit E</fullName>
        <ecNumber evidence="8">7.-.-.-</ecNumber>
    </recommendedName>
    <alternativeName>
        <fullName evidence="8">Rnf electron transport complex subunit E</fullName>
    </alternativeName>
</protein>
<dbReference type="InterPro" id="IPR010968">
    <property type="entry name" value="RnfE"/>
</dbReference>
<evidence type="ECO:0000256" key="2">
    <source>
        <dbReference type="ARBA" id="ARBA00022448"/>
    </source>
</evidence>
<dbReference type="GO" id="GO:0022900">
    <property type="term" value="P:electron transport chain"/>
    <property type="evidence" value="ECO:0007669"/>
    <property type="project" value="UniProtKB-UniRule"/>
</dbReference>
<comment type="function">
    <text evidence="8">Part of a membrane-bound complex that couples electron transfer with translocation of ions across the membrane.</text>
</comment>
<dbReference type="NCBIfam" id="NF009070">
    <property type="entry name" value="PRK12405.1"/>
    <property type="match status" value="1"/>
</dbReference>
<keyword evidence="8" id="KW-1003">Cell membrane</keyword>
<dbReference type="Pfam" id="PF02508">
    <property type="entry name" value="Rnf-Nqr"/>
    <property type="match status" value="1"/>
</dbReference>
<evidence type="ECO:0000256" key="7">
    <source>
        <dbReference type="ARBA" id="ARBA00023136"/>
    </source>
</evidence>
<dbReference type="GO" id="GO:0005886">
    <property type="term" value="C:plasma membrane"/>
    <property type="evidence" value="ECO:0007669"/>
    <property type="project" value="UniProtKB-SubCell"/>
</dbReference>
<keyword evidence="10" id="KW-1185">Reference proteome</keyword>
<dbReference type="RefSeq" id="WP_072696532.1">
    <property type="nucleotide sequence ID" value="NZ_FRDI01000003.1"/>
</dbReference>
<dbReference type="AlphaFoldDB" id="A0A1M7SEH0"/>
<evidence type="ECO:0000256" key="1">
    <source>
        <dbReference type="ARBA" id="ARBA00004127"/>
    </source>
</evidence>
<comment type="similarity">
    <text evidence="8">Belongs to the NqrDE/RnfAE family.</text>
</comment>
<comment type="subcellular location">
    <subcellularLocation>
        <location evidence="8">Cell membrane</location>
        <topology evidence="8">Multi-pass membrane protein</topology>
    </subcellularLocation>
    <subcellularLocation>
        <location evidence="1">Endomembrane system</location>
        <topology evidence="1">Multi-pass membrane protein</topology>
    </subcellularLocation>
</comment>
<dbReference type="Proteomes" id="UP000186469">
    <property type="component" value="Unassembled WGS sequence"/>
</dbReference>
<feature type="transmembrane region" description="Helical" evidence="8">
    <location>
        <begin position="93"/>
        <end position="112"/>
    </location>
</feature>